<dbReference type="GO" id="GO:1990904">
    <property type="term" value="C:ribonucleoprotein complex"/>
    <property type="evidence" value="ECO:0007669"/>
    <property type="project" value="UniProtKB-KW"/>
</dbReference>
<dbReference type="OMA" id="TSEWAIK"/>
<evidence type="ECO:0000313" key="9">
    <source>
        <dbReference type="Proteomes" id="UP000694843"/>
    </source>
</evidence>
<sequence>MLIMSRSSSIQCSLKSLQCLLKHSNINQTSSKCISQSSYHFQKADKPDDSNHKPGSKDDILSDYVNRNPRNLEMLRIARQPQGYDLDVKQLYYWNRLELQQVGRFLIGRVRHESGRVILQASTREWPMQSRLPSTQDYTAAVTLARVLARRCLEAGYSEMAVDASLEVESSTKAAAFVKTIEECGVRLSEDFQLHETDMYPWALERPTLPWDVPEHIADQQQ</sequence>
<dbReference type="AlphaFoldDB" id="A0A8B7P4J5"/>
<dbReference type="OrthoDB" id="1932324at2759"/>
<dbReference type="GeneID" id="108677273"/>
<dbReference type="FunFam" id="3.30.420.80:FF:000005">
    <property type="entry name" value="39S ribosomal protein L18, mitochondrial"/>
    <property type="match status" value="1"/>
</dbReference>
<name>A0A8B7P4J5_HYAAZ</name>
<protein>
    <recommendedName>
        <fullName evidence="6">Large ribosomal subunit protein uL18m</fullName>
    </recommendedName>
    <alternativeName>
        <fullName evidence="7">39S ribosomal protein L18, mitochondrial</fullName>
    </alternativeName>
</protein>
<dbReference type="CTD" id="29074"/>
<dbReference type="InterPro" id="IPR057268">
    <property type="entry name" value="Ribosomal_L18"/>
</dbReference>
<dbReference type="PANTHER" id="PTHR12899">
    <property type="entry name" value="39S RIBOSOMAL PROTEIN L18, MITOCHONDRIAL"/>
    <property type="match status" value="1"/>
</dbReference>
<gene>
    <name evidence="10 11" type="primary">LOC108677273</name>
</gene>
<dbReference type="GO" id="GO:0003735">
    <property type="term" value="F:structural constituent of ribosome"/>
    <property type="evidence" value="ECO:0007669"/>
    <property type="project" value="InterPro"/>
</dbReference>
<feature type="region of interest" description="Disordered" evidence="8">
    <location>
        <begin position="42"/>
        <end position="63"/>
    </location>
</feature>
<organism evidence="9 10">
    <name type="scientific">Hyalella azteca</name>
    <name type="common">Amphipod</name>
    <dbReference type="NCBI Taxonomy" id="294128"/>
    <lineage>
        <taxon>Eukaryota</taxon>
        <taxon>Metazoa</taxon>
        <taxon>Ecdysozoa</taxon>
        <taxon>Arthropoda</taxon>
        <taxon>Crustacea</taxon>
        <taxon>Multicrustacea</taxon>
        <taxon>Malacostraca</taxon>
        <taxon>Eumalacostraca</taxon>
        <taxon>Peracarida</taxon>
        <taxon>Amphipoda</taxon>
        <taxon>Senticaudata</taxon>
        <taxon>Talitrida</taxon>
        <taxon>Talitroidea</taxon>
        <taxon>Hyalellidae</taxon>
        <taxon>Hyalella</taxon>
    </lineage>
</organism>
<evidence type="ECO:0000256" key="8">
    <source>
        <dbReference type="SAM" id="MobiDB-lite"/>
    </source>
</evidence>
<keyword evidence="4" id="KW-0496">Mitochondrion</keyword>
<dbReference type="GO" id="GO:0008097">
    <property type="term" value="F:5S rRNA binding"/>
    <property type="evidence" value="ECO:0007669"/>
    <property type="project" value="TreeGrafter"/>
</dbReference>
<dbReference type="GO" id="GO:0006412">
    <property type="term" value="P:translation"/>
    <property type="evidence" value="ECO:0007669"/>
    <property type="project" value="InterPro"/>
</dbReference>
<evidence type="ECO:0000256" key="5">
    <source>
        <dbReference type="ARBA" id="ARBA00023274"/>
    </source>
</evidence>
<evidence type="ECO:0000256" key="4">
    <source>
        <dbReference type="ARBA" id="ARBA00023128"/>
    </source>
</evidence>
<keyword evidence="3 10" id="KW-0689">Ribosomal protein</keyword>
<evidence type="ECO:0000313" key="10">
    <source>
        <dbReference type="RefSeq" id="XP_018020968.1"/>
    </source>
</evidence>
<keyword evidence="9" id="KW-1185">Reference proteome</keyword>
<reference evidence="10 11" key="1">
    <citation type="submission" date="2025-04" db="UniProtKB">
        <authorList>
            <consortium name="RefSeq"/>
        </authorList>
    </citation>
    <scope>IDENTIFICATION</scope>
    <source>
        <tissue evidence="10 11">Whole organism</tissue>
    </source>
</reference>
<evidence type="ECO:0000256" key="7">
    <source>
        <dbReference type="ARBA" id="ARBA00082661"/>
    </source>
</evidence>
<dbReference type="GO" id="GO:0005743">
    <property type="term" value="C:mitochondrial inner membrane"/>
    <property type="evidence" value="ECO:0007669"/>
    <property type="project" value="UniProtKB-ARBA"/>
</dbReference>
<dbReference type="Gene3D" id="3.30.420.80">
    <property type="entry name" value="Ribosomal protein S11"/>
    <property type="match status" value="1"/>
</dbReference>
<accession>A0A8B7P4J5</accession>
<evidence type="ECO:0000256" key="1">
    <source>
        <dbReference type="ARBA" id="ARBA00004173"/>
    </source>
</evidence>
<dbReference type="CDD" id="cd00432">
    <property type="entry name" value="Ribosomal_L18_L5e"/>
    <property type="match status" value="1"/>
</dbReference>
<dbReference type="InterPro" id="IPR005484">
    <property type="entry name" value="Ribosomal_uL18_bac/plant/anim"/>
</dbReference>
<dbReference type="SUPFAM" id="SSF53137">
    <property type="entry name" value="Translational machinery components"/>
    <property type="match status" value="1"/>
</dbReference>
<dbReference type="InterPro" id="IPR036967">
    <property type="entry name" value="Ribosomal_uS11_sf"/>
</dbReference>
<evidence type="ECO:0000313" key="11">
    <source>
        <dbReference type="RefSeq" id="XP_047741271.1"/>
    </source>
</evidence>
<comment type="subcellular location">
    <subcellularLocation>
        <location evidence="1">Mitochondrion</location>
    </subcellularLocation>
</comment>
<dbReference type="RefSeq" id="XP_018020968.1">
    <property type="nucleotide sequence ID" value="XM_018165479.2"/>
</dbReference>
<evidence type="ECO:0000256" key="2">
    <source>
        <dbReference type="ARBA" id="ARBA00007116"/>
    </source>
</evidence>
<proteinExistence type="inferred from homology"/>
<dbReference type="Proteomes" id="UP000694843">
    <property type="component" value="Unplaced"/>
</dbReference>
<keyword evidence="5" id="KW-0687">Ribonucleoprotein</keyword>
<dbReference type="GO" id="GO:0005840">
    <property type="term" value="C:ribosome"/>
    <property type="evidence" value="ECO:0007669"/>
    <property type="project" value="UniProtKB-KW"/>
</dbReference>
<evidence type="ECO:0000256" key="6">
    <source>
        <dbReference type="ARBA" id="ARBA00069051"/>
    </source>
</evidence>
<feature type="compositionally biased region" description="Basic and acidic residues" evidence="8">
    <location>
        <begin position="42"/>
        <end position="60"/>
    </location>
</feature>
<comment type="similarity">
    <text evidence="2">Belongs to the universal ribosomal protein uL18 family.</text>
</comment>
<dbReference type="KEGG" id="hazt:108677273"/>
<dbReference type="RefSeq" id="XP_047741271.1">
    <property type="nucleotide sequence ID" value="XM_047885315.1"/>
</dbReference>
<evidence type="ECO:0000256" key="3">
    <source>
        <dbReference type="ARBA" id="ARBA00022980"/>
    </source>
</evidence>
<dbReference type="PANTHER" id="PTHR12899:SF3">
    <property type="entry name" value="LARGE RIBOSOMAL SUBUNIT PROTEIN UL18M"/>
    <property type="match status" value="1"/>
</dbReference>